<feature type="transmembrane region" description="Helical" evidence="1">
    <location>
        <begin position="273"/>
        <end position="293"/>
    </location>
</feature>
<dbReference type="RefSeq" id="WP_184459457.1">
    <property type="nucleotide sequence ID" value="NZ_JACIFV010000024.1"/>
</dbReference>
<keyword evidence="1" id="KW-0472">Membrane</keyword>
<evidence type="ECO:0000313" key="3">
    <source>
        <dbReference type="EMBL" id="MBB4194950.1"/>
    </source>
</evidence>
<feature type="transmembrane region" description="Helical" evidence="1">
    <location>
        <begin position="42"/>
        <end position="61"/>
    </location>
</feature>
<feature type="transmembrane region" description="Helical" evidence="1">
    <location>
        <begin position="133"/>
        <end position="153"/>
    </location>
</feature>
<name>A0A7W6QCD3_9HYPH</name>
<feature type="transmembrane region" description="Helical" evidence="1">
    <location>
        <begin position="81"/>
        <end position="100"/>
    </location>
</feature>
<protein>
    <submittedName>
        <fullName evidence="3">Peptidoglycan/LPS O-acetylase OafA/YrhL</fullName>
    </submittedName>
</protein>
<reference evidence="3 4" key="1">
    <citation type="submission" date="2020-08" db="EMBL/GenBank/DDBJ databases">
        <title>Genomic Encyclopedia of Type Strains, Phase IV (KMG-V): Genome sequencing to study the core and pangenomes of soil and plant-associated prokaryotes.</title>
        <authorList>
            <person name="Whitman W."/>
        </authorList>
    </citation>
    <scope>NUCLEOTIDE SEQUENCE [LARGE SCALE GENOMIC DNA]</scope>
    <source>
        <strain evidence="3 4">SEMIA 4074</strain>
    </source>
</reference>
<evidence type="ECO:0000256" key="1">
    <source>
        <dbReference type="SAM" id="Phobius"/>
    </source>
</evidence>
<feature type="transmembrane region" description="Helical" evidence="1">
    <location>
        <begin position="106"/>
        <end position="126"/>
    </location>
</feature>
<dbReference type="Proteomes" id="UP000524492">
    <property type="component" value="Unassembled WGS sequence"/>
</dbReference>
<gene>
    <name evidence="3" type="ORF">GGD53_005137</name>
</gene>
<accession>A0A7W6QCD3</accession>
<comment type="caution">
    <text evidence="3">The sequence shown here is derived from an EMBL/GenBank/DDBJ whole genome shotgun (WGS) entry which is preliminary data.</text>
</comment>
<evidence type="ECO:0000313" key="4">
    <source>
        <dbReference type="Proteomes" id="UP000524492"/>
    </source>
</evidence>
<feature type="domain" description="Acyltransferase 3" evidence="2">
    <location>
        <begin position="11"/>
        <end position="290"/>
    </location>
</feature>
<dbReference type="Pfam" id="PF01757">
    <property type="entry name" value="Acyl_transf_3"/>
    <property type="match status" value="1"/>
</dbReference>
<keyword evidence="1" id="KW-0812">Transmembrane</keyword>
<dbReference type="GO" id="GO:0009103">
    <property type="term" value="P:lipopolysaccharide biosynthetic process"/>
    <property type="evidence" value="ECO:0007669"/>
    <property type="project" value="TreeGrafter"/>
</dbReference>
<dbReference type="InterPro" id="IPR002656">
    <property type="entry name" value="Acyl_transf_3_dom"/>
</dbReference>
<dbReference type="InterPro" id="IPR050879">
    <property type="entry name" value="Acyltransferase_3"/>
</dbReference>
<sequence>MRSLQNSGKVEGIDTVRAVAALSVVFAHLLGPSMPGLSKYLFTGHPAVIAFFVVSGFCIHYPYRTRMLQVGPFLAGRFIRIVPPAAAAFILAQSLGMRAYNPIDGYILWSVVCEAVYYCLYPLILATSRRIGWPLLIAASVLASYGVAIGVGSDQYGNAKAYGPQLNWVVGLPAWLLGCYLAENLHRLKLPGNVWSWRAGTAATASALYWATMNSAAGFYLTMVPFSALAGCWILAEIRNASEKGPIHALEAIGGACFSIYLVHVIAAGAIGWFVTTPIVVCALSLALVYPFYRWIEKPCHAAARRAKATMEQLEARRRLEERDGIAIRDGA</sequence>
<dbReference type="PANTHER" id="PTHR23028:SF53">
    <property type="entry name" value="ACYL_TRANSF_3 DOMAIN-CONTAINING PROTEIN"/>
    <property type="match status" value="1"/>
</dbReference>
<dbReference type="GO" id="GO:0016747">
    <property type="term" value="F:acyltransferase activity, transferring groups other than amino-acyl groups"/>
    <property type="evidence" value="ECO:0007669"/>
    <property type="project" value="InterPro"/>
</dbReference>
<dbReference type="GO" id="GO:0016020">
    <property type="term" value="C:membrane"/>
    <property type="evidence" value="ECO:0007669"/>
    <property type="project" value="TreeGrafter"/>
</dbReference>
<feature type="transmembrane region" description="Helical" evidence="1">
    <location>
        <begin position="12"/>
        <end position="30"/>
    </location>
</feature>
<dbReference type="AlphaFoldDB" id="A0A7W6QCD3"/>
<dbReference type="EMBL" id="JACIFV010000024">
    <property type="protein sequence ID" value="MBB4194950.1"/>
    <property type="molecule type" value="Genomic_DNA"/>
</dbReference>
<organism evidence="3 4">
    <name type="scientific">Rhizobium aethiopicum</name>
    <dbReference type="NCBI Taxonomy" id="1138170"/>
    <lineage>
        <taxon>Bacteria</taxon>
        <taxon>Pseudomonadati</taxon>
        <taxon>Pseudomonadota</taxon>
        <taxon>Alphaproteobacteria</taxon>
        <taxon>Hyphomicrobiales</taxon>
        <taxon>Rhizobiaceae</taxon>
        <taxon>Rhizobium/Agrobacterium group</taxon>
        <taxon>Rhizobium</taxon>
    </lineage>
</organism>
<dbReference type="PANTHER" id="PTHR23028">
    <property type="entry name" value="ACETYLTRANSFERASE"/>
    <property type="match status" value="1"/>
</dbReference>
<proteinExistence type="predicted"/>
<feature type="transmembrane region" description="Helical" evidence="1">
    <location>
        <begin position="217"/>
        <end position="236"/>
    </location>
</feature>
<keyword evidence="4" id="KW-1185">Reference proteome</keyword>
<feature type="transmembrane region" description="Helical" evidence="1">
    <location>
        <begin position="248"/>
        <end position="267"/>
    </location>
</feature>
<keyword evidence="1" id="KW-1133">Transmembrane helix</keyword>
<evidence type="ECO:0000259" key="2">
    <source>
        <dbReference type="Pfam" id="PF01757"/>
    </source>
</evidence>